<accession>A0A7G3B4P7</accession>
<dbReference type="AlphaFoldDB" id="A0A7G3B4P7"/>
<proteinExistence type="predicted"/>
<sequence length="125" mass="13699">MSRILVSPPVKHPASRPKIALVTTSIVKFAANSFTSSPLTFFLFSFSMYFFIFVHTSSTIGYMVFMRVVVKAGVISALFSFHSFPLSIKGFLPKIGSTSLSIKSENLLSAKDLKFLISMSFAISG</sequence>
<keyword evidence="1" id="KW-1133">Transmembrane helix</keyword>
<organism evidence="2">
    <name type="scientific">Lutzomyia longipalpis</name>
    <name type="common">Sand fly</name>
    <dbReference type="NCBI Taxonomy" id="7200"/>
    <lineage>
        <taxon>Eukaryota</taxon>
        <taxon>Metazoa</taxon>
        <taxon>Ecdysozoa</taxon>
        <taxon>Arthropoda</taxon>
        <taxon>Hexapoda</taxon>
        <taxon>Insecta</taxon>
        <taxon>Pterygota</taxon>
        <taxon>Neoptera</taxon>
        <taxon>Endopterygota</taxon>
        <taxon>Diptera</taxon>
        <taxon>Nematocera</taxon>
        <taxon>Psychodoidea</taxon>
        <taxon>Psychodidae</taxon>
        <taxon>Lutzomyia</taxon>
        <taxon>Lutzomyia</taxon>
    </lineage>
</organism>
<evidence type="ECO:0000256" key="1">
    <source>
        <dbReference type="SAM" id="Phobius"/>
    </source>
</evidence>
<keyword evidence="1" id="KW-0472">Membrane</keyword>
<name>A0A7G3B4P7_LUTLO</name>
<evidence type="ECO:0000313" key="2">
    <source>
        <dbReference type="EMBL" id="MBC1179248.1"/>
    </source>
</evidence>
<dbReference type="EMBL" id="GITU01010545">
    <property type="protein sequence ID" value="MBC1179248.1"/>
    <property type="molecule type" value="Transcribed_RNA"/>
</dbReference>
<feature type="transmembrane region" description="Helical" evidence="1">
    <location>
        <begin position="34"/>
        <end position="54"/>
    </location>
</feature>
<reference evidence="2" key="1">
    <citation type="journal article" date="2020" name="BMC">
        <title>Leishmania infection induces a limited differential gene expression in the sand fly midgut.</title>
        <authorList>
            <person name="Coutinho-Abreu I.V."/>
            <person name="Serafim T.D."/>
            <person name="Meneses C."/>
            <person name="Kamhawi S."/>
            <person name="Oliveira F."/>
            <person name="Valenzuela J.G."/>
        </authorList>
    </citation>
    <scope>NUCLEOTIDE SEQUENCE</scope>
    <source>
        <strain evidence="2">Jacobina</strain>
        <tissue evidence="2">Midgut</tissue>
    </source>
</reference>
<protein>
    <submittedName>
        <fullName evidence="2">Uncharacterized protein</fullName>
    </submittedName>
</protein>
<keyword evidence="1" id="KW-0812">Transmembrane</keyword>